<accession>A0A4Z2IRE1</accession>
<organism evidence="1 2">
    <name type="scientific">Liparis tanakae</name>
    <name type="common">Tanaka's snailfish</name>
    <dbReference type="NCBI Taxonomy" id="230148"/>
    <lineage>
        <taxon>Eukaryota</taxon>
        <taxon>Metazoa</taxon>
        <taxon>Chordata</taxon>
        <taxon>Craniata</taxon>
        <taxon>Vertebrata</taxon>
        <taxon>Euteleostomi</taxon>
        <taxon>Actinopterygii</taxon>
        <taxon>Neopterygii</taxon>
        <taxon>Teleostei</taxon>
        <taxon>Neoteleostei</taxon>
        <taxon>Acanthomorphata</taxon>
        <taxon>Eupercaria</taxon>
        <taxon>Perciformes</taxon>
        <taxon>Cottioidei</taxon>
        <taxon>Cottales</taxon>
        <taxon>Liparidae</taxon>
        <taxon>Liparis</taxon>
    </lineage>
</organism>
<evidence type="ECO:0000313" key="1">
    <source>
        <dbReference type="EMBL" id="TNN80559.1"/>
    </source>
</evidence>
<sequence length="169" mass="18259">MQQWQREEEGVSPLMVICENWVLKLWRWRWQGALTPGAAGLPARCLAAALHRVRAADSLLPAAYAVDGAVVDHAHYGHAQVTPDAEGDAEAQAAHDGDDVAAGQTEAAAVAQRGLLLRGLPGPPILRSSDVVFSTEVSDSSSASNIWPKCRNKLNKLLKLQYLQVVVEF</sequence>
<comment type="caution">
    <text evidence="1">The sequence shown here is derived from an EMBL/GenBank/DDBJ whole genome shotgun (WGS) entry which is preliminary data.</text>
</comment>
<dbReference type="EMBL" id="SRLO01000054">
    <property type="protein sequence ID" value="TNN80559.1"/>
    <property type="molecule type" value="Genomic_DNA"/>
</dbReference>
<proteinExistence type="predicted"/>
<keyword evidence="2" id="KW-1185">Reference proteome</keyword>
<name>A0A4Z2IRE1_9TELE</name>
<dbReference type="Proteomes" id="UP000314294">
    <property type="component" value="Unassembled WGS sequence"/>
</dbReference>
<gene>
    <name evidence="1" type="ORF">EYF80_009299</name>
</gene>
<evidence type="ECO:0000313" key="2">
    <source>
        <dbReference type="Proteomes" id="UP000314294"/>
    </source>
</evidence>
<dbReference type="AlphaFoldDB" id="A0A4Z2IRE1"/>
<protein>
    <submittedName>
        <fullName evidence="1">Uncharacterized protein</fullName>
    </submittedName>
</protein>
<reference evidence="1 2" key="1">
    <citation type="submission" date="2019-03" db="EMBL/GenBank/DDBJ databases">
        <title>First draft genome of Liparis tanakae, snailfish: a comprehensive survey of snailfish specific genes.</title>
        <authorList>
            <person name="Kim W."/>
            <person name="Song I."/>
            <person name="Jeong J.-H."/>
            <person name="Kim D."/>
            <person name="Kim S."/>
            <person name="Ryu S."/>
            <person name="Song J.Y."/>
            <person name="Lee S.K."/>
        </authorList>
    </citation>
    <scope>NUCLEOTIDE SEQUENCE [LARGE SCALE GENOMIC DNA]</scope>
    <source>
        <tissue evidence="1">Muscle</tissue>
    </source>
</reference>